<dbReference type="SUPFAM" id="SSF51197">
    <property type="entry name" value="Clavaminate synthase-like"/>
    <property type="match status" value="1"/>
</dbReference>
<keyword evidence="2" id="KW-1185">Reference proteome</keyword>
<dbReference type="STRING" id="1076256.A0A2H3BFT1"/>
<evidence type="ECO:0008006" key="3">
    <source>
        <dbReference type="Google" id="ProtNLM"/>
    </source>
</evidence>
<reference evidence="2" key="1">
    <citation type="journal article" date="2017" name="Nat. Ecol. Evol.">
        <title>Genome expansion and lineage-specific genetic innovations in the forest pathogenic fungi Armillaria.</title>
        <authorList>
            <person name="Sipos G."/>
            <person name="Prasanna A.N."/>
            <person name="Walter M.C."/>
            <person name="O'Connor E."/>
            <person name="Balint B."/>
            <person name="Krizsan K."/>
            <person name="Kiss B."/>
            <person name="Hess J."/>
            <person name="Varga T."/>
            <person name="Slot J."/>
            <person name="Riley R."/>
            <person name="Boka B."/>
            <person name="Rigling D."/>
            <person name="Barry K."/>
            <person name="Lee J."/>
            <person name="Mihaltcheva S."/>
            <person name="LaButti K."/>
            <person name="Lipzen A."/>
            <person name="Waldron R."/>
            <person name="Moloney N.M."/>
            <person name="Sperisen C."/>
            <person name="Kredics L."/>
            <person name="Vagvoelgyi C."/>
            <person name="Patrignani A."/>
            <person name="Fitzpatrick D."/>
            <person name="Nagy I."/>
            <person name="Doyle S."/>
            <person name="Anderson J.B."/>
            <person name="Grigoriev I.V."/>
            <person name="Gueldener U."/>
            <person name="Muensterkoetter M."/>
            <person name="Nagy L.G."/>
        </authorList>
    </citation>
    <scope>NUCLEOTIDE SEQUENCE [LARGE SCALE GENOMIC DNA]</scope>
    <source>
        <strain evidence="2">28-4</strain>
    </source>
</reference>
<proteinExistence type="predicted"/>
<gene>
    <name evidence="1" type="ORF">ARMSODRAFT_980534</name>
</gene>
<evidence type="ECO:0000313" key="2">
    <source>
        <dbReference type="Proteomes" id="UP000218334"/>
    </source>
</evidence>
<accession>A0A2H3BFT1</accession>
<dbReference type="Gene3D" id="2.60.120.590">
    <property type="entry name" value="Alpha-ketoglutarate-dependent dioxygenase AlkB-like"/>
    <property type="match status" value="1"/>
</dbReference>
<name>A0A2H3BFT1_9AGAR</name>
<organism evidence="1 2">
    <name type="scientific">Armillaria solidipes</name>
    <dbReference type="NCBI Taxonomy" id="1076256"/>
    <lineage>
        <taxon>Eukaryota</taxon>
        <taxon>Fungi</taxon>
        <taxon>Dikarya</taxon>
        <taxon>Basidiomycota</taxon>
        <taxon>Agaricomycotina</taxon>
        <taxon>Agaricomycetes</taxon>
        <taxon>Agaricomycetidae</taxon>
        <taxon>Agaricales</taxon>
        <taxon>Marasmiineae</taxon>
        <taxon>Physalacriaceae</taxon>
        <taxon>Armillaria</taxon>
    </lineage>
</organism>
<protein>
    <recommendedName>
        <fullName evidence="3">Alpha-ketoglutarate-dependent dioxygenase AlkB-like domain-containing protein</fullName>
    </recommendedName>
</protein>
<dbReference type="EMBL" id="KZ293464">
    <property type="protein sequence ID" value="PBK62693.1"/>
    <property type="molecule type" value="Genomic_DNA"/>
</dbReference>
<dbReference type="Proteomes" id="UP000218334">
    <property type="component" value="Unassembled WGS sequence"/>
</dbReference>
<dbReference type="AlphaFoldDB" id="A0A2H3BFT1"/>
<dbReference type="InterPro" id="IPR037151">
    <property type="entry name" value="AlkB-like_sf"/>
</dbReference>
<evidence type="ECO:0000313" key="1">
    <source>
        <dbReference type="EMBL" id="PBK62693.1"/>
    </source>
</evidence>
<sequence length="146" mass="16354">MDTIATCQGIMYTNYFSHNSRQPYKYVGGSGNTTEWKDETRLPKLAKAFIIKSLKPILSNVPDFNELLSNDETGIQGFIIRLSMGSNAIMEFHAKGDIKDCPILLTVKLTHGDILVMDGSDIQTTLLHCVRPDGYHITATAWYIKI</sequence>